<feature type="domain" description="PPM-type phosphatase" evidence="3">
    <location>
        <begin position="179"/>
        <end position="400"/>
    </location>
</feature>
<accession>A0A4P6HJ15</accession>
<proteinExistence type="predicted"/>
<gene>
    <name evidence="4" type="ORF">C3Y92_07490</name>
</gene>
<keyword evidence="2" id="KW-0472">Membrane</keyword>
<dbReference type="Gene3D" id="3.60.40.10">
    <property type="entry name" value="PPM-type phosphatase domain"/>
    <property type="match status" value="1"/>
</dbReference>
<reference evidence="4 5" key="1">
    <citation type="submission" date="2018-02" db="EMBL/GenBank/DDBJ databases">
        <title>Genome sequence of Desulfovibrio carbinolicus DSM 3852.</title>
        <authorList>
            <person name="Wilbanks E."/>
            <person name="Skennerton C.T."/>
            <person name="Orphan V.J."/>
        </authorList>
    </citation>
    <scope>NUCLEOTIDE SEQUENCE [LARGE SCALE GENOMIC DNA]</scope>
    <source>
        <strain evidence="4 5">DSM 3852</strain>
    </source>
</reference>
<keyword evidence="1" id="KW-0378">Hydrolase</keyword>
<dbReference type="PANTHER" id="PTHR43156">
    <property type="entry name" value="STAGE II SPORULATION PROTEIN E-RELATED"/>
    <property type="match status" value="1"/>
</dbReference>
<dbReference type="GO" id="GO:0016791">
    <property type="term" value="F:phosphatase activity"/>
    <property type="evidence" value="ECO:0007669"/>
    <property type="project" value="TreeGrafter"/>
</dbReference>
<organism evidence="4 5">
    <name type="scientific">Solidesulfovibrio carbinolicus</name>
    <dbReference type="NCBI Taxonomy" id="296842"/>
    <lineage>
        <taxon>Bacteria</taxon>
        <taxon>Pseudomonadati</taxon>
        <taxon>Thermodesulfobacteriota</taxon>
        <taxon>Desulfovibrionia</taxon>
        <taxon>Desulfovibrionales</taxon>
        <taxon>Desulfovibrionaceae</taxon>
        <taxon>Solidesulfovibrio</taxon>
    </lineage>
</organism>
<dbReference type="Proteomes" id="UP000293296">
    <property type="component" value="Chromosome"/>
</dbReference>
<dbReference type="InterPro" id="IPR001932">
    <property type="entry name" value="PPM-type_phosphatase-like_dom"/>
</dbReference>
<evidence type="ECO:0000256" key="1">
    <source>
        <dbReference type="ARBA" id="ARBA00022801"/>
    </source>
</evidence>
<dbReference type="AlphaFoldDB" id="A0A4P6HJ15"/>
<keyword evidence="2" id="KW-1133">Transmembrane helix</keyword>
<dbReference type="Pfam" id="PF07228">
    <property type="entry name" value="SpoIIE"/>
    <property type="match status" value="1"/>
</dbReference>
<protein>
    <recommendedName>
        <fullName evidence="3">PPM-type phosphatase domain-containing protein</fullName>
    </recommendedName>
</protein>
<dbReference type="InterPro" id="IPR052016">
    <property type="entry name" value="Bact_Sigma-Reg"/>
</dbReference>
<feature type="transmembrane region" description="Helical" evidence="2">
    <location>
        <begin position="56"/>
        <end position="74"/>
    </location>
</feature>
<dbReference type="EMBL" id="CP026538">
    <property type="protein sequence ID" value="QAZ67077.1"/>
    <property type="molecule type" value="Genomic_DNA"/>
</dbReference>
<keyword evidence="2" id="KW-0812">Transmembrane</keyword>
<dbReference type="KEGG" id="dcb:C3Y92_07490"/>
<name>A0A4P6HJ15_9BACT</name>
<evidence type="ECO:0000259" key="3">
    <source>
        <dbReference type="SMART" id="SM00331"/>
    </source>
</evidence>
<sequence>MVRRFIRKWRGREAGEGVLEAGLGTPAKLGLILFPFVVVAPLGLMFGHAALDEATLKAVLAGYVTLGVILYYPLVRLAGKSIVFDQVGRLVDSCMRIKQGCYDTAAAPPARGESGDFPGLARQIYWLGHAVAVRERRLNDTLVNLETARRQIESSIDYAARIQRAFLSDPAELAAVFPDSFVWWDQRDVVGGDVFFLAKSAGGVFLGIGDCTGHGVPGAFMTLIAKAALDRVRLERFEGDPGGVLAEAHRYMRRWLIAEGGEVDDGMDMGLVYFDADDASRLVYAGARRPLWVERGGEVEEIGADRLGLGYAKTPEDAVFANVAVELAAGDTIFLFSDGLTDQVGGVRGLPLGKRPLRQWLAEEAGAPLEQRRQSLVAIFENHRGRASRRDDVAALAVRPVAKQGVNA</sequence>
<feature type="transmembrane region" description="Helical" evidence="2">
    <location>
        <begin position="29"/>
        <end position="50"/>
    </location>
</feature>
<dbReference type="InterPro" id="IPR036457">
    <property type="entry name" value="PPM-type-like_dom_sf"/>
</dbReference>
<dbReference type="OrthoDB" id="5496380at2"/>
<evidence type="ECO:0000313" key="5">
    <source>
        <dbReference type="Proteomes" id="UP000293296"/>
    </source>
</evidence>
<dbReference type="SMART" id="SM00331">
    <property type="entry name" value="PP2C_SIG"/>
    <property type="match status" value="1"/>
</dbReference>
<evidence type="ECO:0000313" key="4">
    <source>
        <dbReference type="EMBL" id="QAZ67077.1"/>
    </source>
</evidence>
<dbReference type="SUPFAM" id="SSF81606">
    <property type="entry name" value="PP2C-like"/>
    <property type="match status" value="1"/>
</dbReference>
<dbReference type="PANTHER" id="PTHR43156:SF9">
    <property type="entry name" value="HAMP DOMAIN-CONTAINING PROTEIN"/>
    <property type="match status" value="1"/>
</dbReference>
<keyword evidence="5" id="KW-1185">Reference proteome</keyword>
<evidence type="ECO:0000256" key="2">
    <source>
        <dbReference type="SAM" id="Phobius"/>
    </source>
</evidence>